<reference evidence="3 4" key="1">
    <citation type="submission" date="2020-08" db="EMBL/GenBank/DDBJ databases">
        <title>Genomic Encyclopedia of Type Strains, Phase IV (KMG-IV): sequencing the most valuable type-strain genomes for metagenomic binning, comparative biology and taxonomic classification.</title>
        <authorList>
            <person name="Goeker M."/>
        </authorList>
    </citation>
    <scope>NUCLEOTIDE SEQUENCE [LARGE SCALE GENOMIC DNA]</scope>
    <source>
        <strain evidence="3 4">DSM 102235</strain>
    </source>
</reference>
<comment type="similarity">
    <text evidence="1">Belongs to the PhzF family.</text>
</comment>
<dbReference type="Gene3D" id="3.10.310.10">
    <property type="entry name" value="Diaminopimelate Epimerase, Chain A, domain 1"/>
    <property type="match status" value="2"/>
</dbReference>
<gene>
    <name evidence="3" type="ORF">GGQ68_002394</name>
</gene>
<accession>A0A7W6GS44</accession>
<dbReference type="SUPFAM" id="SSF54506">
    <property type="entry name" value="Diaminopimelate epimerase-like"/>
    <property type="match status" value="1"/>
</dbReference>
<dbReference type="AlphaFoldDB" id="A0A7W6GS44"/>
<dbReference type="EMBL" id="JACIEJ010000005">
    <property type="protein sequence ID" value="MBB3986056.1"/>
    <property type="molecule type" value="Genomic_DNA"/>
</dbReference>
<dbReference type="InterPro" id="IPR003719">
    <property type="entry name" value="Phenazine_PhzF-like"/>
</dbReference>
<evidence type="ECO:0000313" key="4">
    <source>
        <dbReference type="Proteomes" id="UP000541426"/>
    </source>
</evidence>
<dbReference type="PANTHER" id="PTHR13774:SF32">
    <property type="entry name" value="ANTISENSE-ENHANCING SEQUENCE 1"/>
    <property type="match status" value="1"/>
</dbReference>
<evidence type="ECO:0000313" key="3">
    <source>
        <dbReference type="EMBL" id="MBB3986056.1"/>
    </source>
</evidence>
<dbReference type="Proteomes" id="UP000541426">
    <property type="component" value="Unassembled WGS sequence"/>
</dbReference>
<dbReference type="PIRSF" id="PIRSF016184">
    <property type="entry name" value="PhzC_PhzF"/>
    <property type="match status" value="1"/>
</dbReference>
<keyword evidence="3" id="KW-0413">Isomerase</keyword>
<name>A0A7W6GS44_9RHOB</name>
<evidence type="ECO:0000256" key="2">
    <source>
        <dbReference type="PIRSR" id="PIRSR016184-1"/>
    </source>
</evidence>
<dbReference type="Pfam" id="PF02567">
    <property type="entry name" value="PhzC-PhzF"/>
    <property type="match status" value="1"/>
</dbReference>
<dbReference type="GO" id="GO:0005737">
    <property type="term" value="C:cytoplasm"/>
    <property type="evidence" value="ECO:0007669"/>
    <property type="project" value="TreeGrafter"/>
</dbReference>
<protein>
    <submittedName>
        <fullName evidence="3">Trans-2,3-dihydro-3-hydroxyanthranilate isomerase</fullName>
        <ecNumber evidence="3">5.3.3.17</ecNumber>
    </submittedName>
</protein>
<comment type="caution">
    <text evidence="3">The sequence shown here is derived from an EMBL/GenBank/DDBJ whole genome shotgun (WGS) entry which is preliminary data.</text>
</comment>
<sequence length="307" mass="32325">MSDLPAATCDVFTDQPYAGNPLAIVEQADALSVAQMQTIAREFNLSETIFVMSPDDPGHTAKVRIFFPNDEIPFAGHPTIGCAIFLALKSAPDGDFDTVITLEEQAGLVPVDVSRRAGKMRAQFTAPVLPYWPETGTLPGDALLAEAVGLTADKIGFGAHRAGIWRGGPGYLYIPVADTTALAASQPNRHAWDDAMAMSGMEGAYLYTPAEDCDFRARMFAPDGGVPEDPATGSASAILAAQLHASTPLGDGDTRLSLRQGIEMGRPSEIGLTIRVEAGIISKIRVSGTAVPISEGRIALPPVHAPT</sequence>
<proteinExistence type="inferred from homology"/>
<feature type="active site" evidence="2">
    <location>
        <position position="47"/>
    </location>
</feature>
<dbReference type="NCBIfam" id="TIGR00654">
    <property type="entry name" value="PhzF_family"/>
    <property type="match status" value="1"/>
</dbReference>
<keyword evidence="4" id="KW-1185">Reference proteome</keyword>
<organism evidence="3 4">
    <name type="scientific">Sagittula marina</name>
    <dbReference type="NCBI Taxonomy" id="943940"/>
    <lineage>
        <taxon>Bacteria</taxon>
        <taxon>Pseudomonadati</taxon>
        <taxon>Pseudomonadota</taxon>
        <taxon>Alphaproteobacteria</taxon>
        <taxon>Rhodobacterales</taxon>
        <taxon>Roseobacteraceae</taxon>
        <taxon>Sagittula</taxon>
    </lineage>
</organism>
<dbReference type="EC" id="5.3.3.17" evidence="3"/>
<dbReference type="PANTHER" id="PTHR13774">
    <property type="entry name" value="PHENAZINE BIOSYNTHESIS PROTEIN"/>
    <property type="match status" value="1"/>
</dbReference>
<dbReference type="GO" id="GO:0102943">
    <property type="term" value="F:trans-2,3-dihydro-3-hydroxy-anthranilate isomerase activity"/>
    <property type="evidence" value="ECO:0007669"/>
    <property type="project" value="UniProtKB-EC"/>
</dbReference>
<evidence type="ECO:0000256" key="1">
    <source>
        <dbReference type="ARBA" id="ARBA00008270"/>
    </source>
</evidence>